<dbReference type="EMBL" id="DTFI01000047">
    <property type="protein sequence ID" value="HGI43067.1"/>
    <property type="molecule type" value="Genomic_DNA"/>
</dbReference>
<evidence type="ECO:0000259" key="1">
    <source>
        <dbReference type="Pfam" id="PF01402"/>
    </source>
</evidence>
<dbReference type="CDD" id="cd22231">
    <property type="entry name" value="RHH_NikR_HicB-like"/>
    <property type="match status" value="1"/>
</dbReference>
<dbReference type="GO" id="GO:0006355">
    <property type="term" value="P:regulation of DNA-templated transcription"/>
    <property type="evidence" value="ECO:0007669"/>
    <property type="project" value="InterPro"/>
</dbReference>
<reference evidence="2" key="1">
    <citation type="journal article" date="2020" name="mSystems">
        <title>Genome- and Community-Level Interaction Insights into Carbon Utilization and Element Cycling Functions of Hydrothermarchaeota in Hydrothermal Sediment.</title>
        <authorList>
            <person name="Zhou Z."/>
            <person name="Liu Y."/>
            <person name="Xu W."/>
            <person name="Pan J."/>
            <person name="Luo Z.H."/>
            <person name="Li M."/>
        </authorList>
    </citation>
    <scope>NUCLEOTIDE SEQUENCE [LARGE SCALE GENOMIC DNA]</scope>
    <source>
        <strain evidence="2">SpSt-735</strain>
    </source>
</reference>
<protein>
    <submittedName>
        <fullName evidence="2">Ribbon-helix-helix protein, CopG family</fullName>
    </submittedName>
</protein>
<sequence length="116" mass="12998">MTGVRRLSVCGAKALLLVGKFITTCHRCNGVGVKKISVSIPEELLEVLNEVAREEGVPRSKIIVEALTGYLRRRAPVKAREYPTVLWKLEVSGRVRLRSPKRVGRRLGCGWVVEEF</sequence>
<comment type="caution">
    <text evidence="2">The sequence shown here is derived from an EMBL/GenBank/DDBJ whole genome shotgun (WGS) entry which is preliminary data.</text>
</comment>
<evidence type="ECO:0000313" key="2">
    <source>
        <dbReference type="EMBL" id="HGI43067.1"/>
    </source>
</evidence>
<organism evidence="2">
    <name type="scientific">Thermofilum pendens</name>
    <dbReference type="NCBI Taxonomy" id="2269"/>
    <lineage>
        <taxon>Archaea</taxon>
        <taxon>Thermoproteota</taxon>
        <taxon>Thermoprotei</taxon>
        <taxon>Thermofilales</taxon>
        <taxon>Thermofilaceae</taxon>
        <taxon>Thermofilum</taxon>
    </lineage>
</organism>
<dbReference type="InterPro" id="IPR010985">
    <property type="entry name" value="Ribbon_hlx_hlx"/>
</dbReference>
<dbReference type="Gene3D" id="1.10.1220.10">
    <property type="entry name" value="Met repressor-like"/>
    <property type="match status" value="1"/>
</dbReference>
<dbReference type="Pfam" id="PF01402">
    <property type="entry name" value="RHH_1"/>
    <property type="match status" value="1"/>
</dbReference>
<dbReference type="SUPFAM" id="SSF47598">
    <property type="entry name" value="Ribbon-helix-helix"/>
    <property type="match status" value="1"/>
</dbReference>
<name>A0A7C4FB94_THEPE</name>
<dbReference type="InterPro" id="IPR013321">
    <property type="entry name" value="Arc_rbn_hlx_hlx"/>
</dbReference>
<feature type="domain" description="Ribbon-helix-helix protein CopG" evidence="1">
    <location>
        <begin position="34"/>
        <end position="73"/>
    </location>
</feature>
<dbReference type="InterPro" id="IPR002145">
    <property type="entry name" value="CopG"/>
</dbReference>
<gene>
    <name evidence="2" type="ORF">ENV17_01600</name>
</gene>
<proteinExistence type="predicted"/>
<accession>A0A7C4FB94</accession>
<dbReference type="AlphaFoldDB" id="A0A7C4FB94"/>